<dbReference type="SUPFAM" id="SSF53850">
    <property type="entry name" value="Periplasmic binding protein-like II"/>
    <property type="match status" value="1"/>
</dbReference>
<protein>
    <submittedName>
        <fullName evidence="2">Tungsten ABC transporter substrate-binding protein</fullName>
    </submittedName>
</protein>
<dbReference type="Gene3D" id="3.40.190.10">
    <property type="entry name" value="Periplasmic binding protein-like II"/>
    <property type="match status" value="2"/>
</dbReference>
<dbReference type="InterPro" id="IPR024370">
    <property type="entry name" value="PBP_domain"/>
</dbReference>
<dbReference type="InterPro" id="IPR052738">
    <property type="entry name" value="ABC-Tungstate_binding"/>
</dbReference>
<comment type="caution">
    <text evidence="2">The sequence shown here is derived from an EMBL/GenBank/DDBJ whole genome shotgun (WGS) entry which is preliminary data.</text>
</comment>
<dbReference type="EMBL" id="LSKU01000001">
    <property type="protein sequence ID" value="KXG45035.1"/>
    <property type="molecule type" value="Genomic_DNA"/>
</dbReference>
<dbReference type="Pfam" id="PF12849">
    <property type="entry name" value="PBP_like_2"/>
    <property type="match status" value="1"/>
</dbReference>
<sequence>MRLFVGILFVFLMFILVACGGEQTTSEQPTTLRLATTTSTQDSGLLDYLLPVFEEKYHVKVDVLAQGTGQAIETASRGDADVILVHARKAEEKFVADGHGSKRYDVMYNDFVIVGPKNDPDGIKGKSLDEAFTLFTNGQAPFLSRGDDSGTNKKELEIWQKLGIKPKGDWYLSVGKGMGDTLIMANEQQGYTLTDRATYSFMKDKLSNLDILVEGDKGLLNPYGIIAVNPEKHQGINHEDAQKLIDFILSDEGQQLIKDYKVNGQQLFFTYEK</sequence>
<proteinExistence type="predicted"/>
<keyword evidence="3" id="KW-1185">Reference proteome</keyword>
<dbReference type="PANTHER" id="PTHR37945">
    <property type="entry name" value="EXTRACELLULAR TUNGSTATE BINDING PROTEIN"/>
    <property type="match status" value="1"/>
</dbReference>
<dbReference type="AlphaFoldDB" id="A0A135L7R7"/>
<gene>
    <name evidence="2" type="ORF">U473_07285</name>
</gene>
<evidence type="ECO:0000313" key="3">
    <source>
        <dbReference type="Proteomes" id="UP000070352"/>
    </source>
</evidence>
<reference evidence="2 3" key="1">
    <citation type="submission" date="2016-02" db="EMBL/GenBank/DDBJ databases">
        <title>Draft Genome for Tepidibacillus decaturensis nov. sp. Strain Z9, an Anaerobic, Moderately Thermophilic and Heterotrophic Bacterium from Deep Subsurface of the Illinois Basin, USA.</title>
        <authorList>
            <person name="Dong Y."/>
            <person name="Chang J.Y."/>
            <person name="Sanford R."/>
            <person name="Fouke B.W."/>
        </authorList>
    </citation>
    <scope>NUCLEOTIDE SEQUENCE [LARGE SCALE GENOMIC DNA]</scope>
    <source>
        <strain evidence="2 3">Z9</strain>
    </source>
</reference>
<dbReference type="PANTHER" id="PTHR37945:SF1">
    <property type="entry name" value="EXTRACELLULAR TUNGSTATE BINDING PROTEIN"/>
    <property type="match status" value="1"/>
</dbReference>
<dbReference type="STRING" id="1413211.U473_07285"/>
<dbReference type="PROSITE" id="PS51257">
    <property type="entry name" value="PROKAR_LIPOPROTEIN"/>
    <property type="match status" value="1"/>
</dbReference>
<dbReference type="OrthoDB" id="186379at2"/>
<accession>A0A135L7R7</accession>
<organism evidence="2 3">
    <name type="scientific">Tepidibacillus decaturensis</name>
    <dbReference type="NCBI Taxonomy" id="1413211"/>
    <lineage>
        <taxon>Bacteria</taxon>
        <taxon>Bacillati</taxon>
        <taxon>Bacillota</taxon>
        <taxon>Bacilli</taxon>
        <taxon>Bacillales</taxon>
        <taxon>Bacillaceae</taxon>
        <taxon>Tepidibacillus</taxon>
    </lineage>
</organism>
<evidence type="ECO:0000259" key="1">
    <source>
        <dbReference type="Pfam" id="PF12849"/>
    </source>
</evidence>
<dbReference type="Proteomes" id="UP000070352">
    <property type="component" value="Unassembled WGS sequence"/>
</dbReference>
<feature type="domain" description="PBP" evidence="1">
    <location>
        <begin position="25"/>
        <end position="252"/>
    </location>
</feature>
<evidence type="ECO:0000313" key="2">
    <source>
        <dbReference type="EMBL" id="KXG45035.1"/>
    </source>
</evidence>
<name>A0A135L7R7_9BACI</name>